<evidence type="ECO:0000256" key="1">
    <source>
        <dbReference type="ARBA" id="ARBA00011947"/>
    </source>
</evidence>
<dbReference type="GO" id="GO:0046654">
    <property type="term" value="P:tetrahydrofolate biosynthetic process"/>
    <property type="evidence" value="ECO:0007669"/>
    <property type="project" value="InterPro"/>
</dbReference>
<evidence type="ECO:0000259" key="5">
    <source>
        <dbReference type="PROSITE" id="PS51330"/>
    </source>
</evidence>
<evidence type="ECO:0000313" key="6">
    <source>
        <dbReference type="EMBL" id="QID06023.1"/>
    </source>
</evidence>
<proteinExistence type="inferred from homology"/>
<dbReference type="InterPro" id="IPR000398">
    <property type="entry name" value="Thymidylate_synthase"/>
</dbReference>
<dbReference type="InterPro" id="IPR036926">
    <property type="entry name" value="Thymidate_synth/dCMP_Mease_sf"/>
</dbReference>
<dbReference type="HAMAP" id="MF_00008">
    <property type="entry name" value="Thymidy_synth_bact"/>
    <property type="match status" value="1"/>
</dbReference>
<dbReference type="PROSITE" id="PS51330">
    <property type="entry name" value="DHFR_2"/>
    <property type="match status" value="1"/>
</dbReference>
<dbReference type="Gene3D" id="3.30.572.10">
    <property type="entry name" value="Thymidylate synthase/dCMP hydroxymethylase domain"/>
    <property type="match status" value="1"/>
</dbReference>
<name>A0A6G6AC63_9VIRU</name>
<dbReference type="InterPro" id="IPR023451">
    <property type="entry name" value="Thymidate_synth/dCMP_Mease_dom"/>
</dbReference>
<keyword evidence="4" id="KW-1133">Transmembrane helix</keyword>
<dbReference type="Gene3D" id="3.40.430.10">
    <property type="entry name" value="Dihydrofolate Reductase, subunit A"/>
    <property type="match status" value="1"/>
</dbReference>
<dbReference type="CDD" id="cd00351">
    <property type="entry name" value="TS_Pyrimidine_HMase"/>
    <property type="match status" value="1"/>
</dbReference>
<keyword evidence="4" id="KW-0812">Transmembrane</keyword>
<evidence type="ECO:0000256" key="3">
    <source>
        <dbReference type="ARBA" id="ARBA00022679"/>
    </source>
</evidence>
<dbReference type="InterPro" id="IPR045097">
    <property type="entry name" value="Thymidate_synth/dCMP_Mease"/>
</dbReference>
<dbReference type="EMBL" id="MN175499">
    <property type="protein sequence ID" value="QID06023.1"/>
    <property type="molecule type" value="Genomic_DNA"/>
</dbReference>
<dbReference type="GO" id="GO:0032259">
    <property type="term" value="P:methylation"/>
    <property type="evidence" value="ECO:0007669"/>
    <property type="project" value="UniProtKB-KW"/>
</dbReference>
<dbReference type="GO" id="GO:0006231">
    <property type="term" value="P:dTMP biosynthetic process"/>
    <property type="evidence" value="ECO:0007669"/>
    <property type="project" value="InterPro"/>
</dbReference>
<accession>A0A6G6AC63</accession>
<evidence type="ECO:0000256" key="4">
    <source>
        <dbReference type="SAM" id="Phobius"/>
    </source>
</evidence>
<protein>
    <recommendedName>
        <fullName evidence="1">thymidylate synthase</fullName>
        <ecNumber evidence="1">2.1.1.45</ecNumber>
    </recommendedName>
</protein>
<keyword evidence="4" id="KW-0472">Membrane</keyword>
<keyword evidence="2" id="KW-0489">Methyltransferase</keyword>
<dbReference type="PRINTS" id="PR00108">
    <property type="entry name" value="THYMDSNTHASE"/>
</dbReference>
<dbReference type="CDD" id="cd00209">
    <property type="entry name" value="DHFR"/>
    <property type="match status" value="1"/>
</dbReference>
<feature type="domain" description="DHFR" evidence="5">
    <location>
        <begin position="30"/>
        <end position="221"/>
    </location>
</feature>
<dbReference type="Pfam" id="PF00303">
    <property type="entry name" value="Thymidylat_synt"/>
    <property type="match status" value="1"/>
</dbReference>
<dbReference type="Pfam" id="PF00186">
    <property type="entry name" value="DHFR_1"/>
    <property type="match status" value="1"/>
</dbReference>
<dbReference type="EC" id="2.1.1.45" evidence="1"/>
<dbReference type="SUPFAM" id="SSF53597">
    <property type="entry name" value="Dihydrofolate reductase-like"/>
    <property type="match status" value="1"/>
</dbReference>
<dbReference type="PANTHER" id="PTHR11548">
    <property type="entry name" value="THYMIDYLATE SYNTHASE 1"/>
    <property type="match status" value="1"/>
</dbReference>
<sequence length="589" mass="68553">MTYQLFKKIDNIKNIRINIIIIKLMSELKNFSIIVAVNNNNLIGTCEYGEYGIPWPYLRQDMNFFRKITTTTKEEDQFNAIIIGHNTWKTLGDSYRKNKKRFNIVVTRDSEPDNISANTRFVKSFDEAIEYASNLNNVDKIFAIGGSVIYNAALHHPKLESIFLTHIKKSYPIKVDKYIYFPISHDQLDDAINLKILSLEYENDEFDKTKNIHLSFKKYNVISNNFTDTYVKKYYQINKNIPDSKVKNYNILDIISLVFVYIYVFIVNWYYISKNFYDSIKNISKNVENQNESDKLEEFQYLNLVNEIIDKGLVKNTRNGKTRSIFGYQLKYDLSKGYPIQTVKKSYPKAIFEELMWMIRGNTDVSILQNVGVHIWDKNSSREFLDKNGLDYDVGDIGPGYGFQMRHFGATYEDCKEDYNGQGIDQLKKCIEAIKNNPTDRRIIISLWNPVDINKMALPPCHILYNFGVDVYDVPTSDGKTGRLNCHLMQRSWDVLLGWNTTTAALFTYILAHHCNLEPGILVHSISDAHLYQEHIDSGAVKKLLERIPRKLPTLKFVTKRENIEDYKFDDLVLDDYNPCPAIFAEMVA</sequence>
<dbReference type="InterPro" id="IPR001796">
    <property type="entry name" value="DHFR_dom"/>
</dbReference>
<dbReference type="PANTHER" id="PTHR11548:SF2">
    <property type="entry name" value="THYMIDYLATE SYNTHASE"/>
    <property type="match status" value="1"/>
</dbReference>
<dbReference type="GO" id="GO:0004799">
    <property type="term" value="F:thymidylate synthase activity"/>
    <property type="evidence" value="ECO:0007669"/>
    <property type="project" value="UniProtKB-EC"/>
</dbReference>
<feature type="transmembrane region" description="Helical" evidence="4">
    <location>
        <begin position="251"/>
        <end position="272"/>
    </location>
</feature>
<keyword evidence="3" id="KW-0808">Transferase</keyword>
<dbReference type="SUPFAM" id="SSF55831">
    <property type="entry name" value="Thymidylate synthase/dCMP hydroxymethylase"/>
    <property type="match status" value="1"/>
</dbReference>
<reference evidence="6" key="1">
    <citation type="submission" date="2019-07" db="EMBL/GenBank/DDBJ databases">
        <title>The discovery of a new lineage B mimivirus raises questions about particles surface fibrils.</title>
        <authorList>
            <person name="Silva L.K.S."/>
            <person name="Rodrigues R.A.L."/>
            <person name="Andrade A.C.S.P."/>
            <person name="Hikida H."/>
            <person name="Andreani J."/>
            <person name="Levasseur A."/>
            <person name="La Scola B."/>
            <person name="Abrahao J.S."/>
        </authorList>
    </citation>
    <scope>NUCLEOTIDE SEQUENCE</scope>
    <source>
        <strain evidence="6">B60</strain>
    </source>
</reference>
<dbReference type="GO" id="GO:0004146">
    <property type="term" value="F:dihydrofolate reductase activity"/>
    <property type="evidence" value="ECO:0007669"/>
    <property type="project" value="InterPro"/>
</dbReference>
<evidence type="ECO:0000256" key="2">
    <source>
        <dbReference type="ARBA" id="ARBA00022603"/>
    </source>
</evidence>
<dbReference type="InterPro" id="IPR024072">
    <property type="entry name" value="DHFR-like_dom_sf"/>
</dbReference>
<dbReference type="NCBIfam" id="TIGR03284">
    <property type="entry name" value="thym_sym"/>
    <property type="match status" value="1"/>
</dbReference>
<organism evidence="6">
    <name type="scientific">Borely moumouvirus</name>
    <dbReference type="NCBI Taxonomy" id="2712067"/>
    <lineage>
        <taxon>Viruses</taxon>
        <taxon>Varidnaviria</taxon>
        <taxon>Bamfordvirae</taxon>
        <taxon>Nucleocytoviricota</taxon>
        <taxon>Megaviricetes</taxon>
        <taxon>Imitervirales</taxon>
        <taxon>Mimiviridae</taxon>
        <taxon>Megamimivirinae</taxon>
        <taxon>Moumouvirus</taxon>
    </lineage>
</organism>